<evidence type="ECO:0000313" key="4">
    <source>
        <dbReference type="Proteomes" id="UP000822369"/>
    </source>
</evidence>
<dbReference type="Proteomes" id="UP000822369">
    <property type="component" value="Chromosome 16"/>
</dbReference>
<feature type="region of interest" description="Disordered" evidence="1">
    <location>
        <begin position="64"/>
        <end position="83"/>
    </location>
</feature>
<sequence>MREACVFLRMLQDEDFQFFLQLLSKIMPHVDILYKKLQKDIDAVFIKHALQIFMSSVEAIRQSSQQQRQEATETTTRRRMALGEDEKQRLREKICDTILTHTRERFSFTKHLVSATLLQAEMFELHCHTFPTGVLNATAEAYPMVNKNKLKTELYLVYENPECRSCCGALALYHLLMSYNLQDTFSETVALMNILITTPMTTAEAERCFSTLKRIKTFLRNSMGQEHLNALALLSIERELVWSMPDFNEKVIDHFALTSIRGLDHSGLCRQKLELCIVFESAKESSVDHPEWE</sequence>
<dbReference type="SUPFAM" id="SSF53098">
    <property type="entry name" value="Ribonuclease H-like"/>
    <property type="match status" value="1"/>
</dbReference>
<dbReference type="AlphaFoldDB" id="A0A9D2XMG0"/>
<dbReference type="OMA" id="ANICEHI"/>
<evidence type="ECO:0000256" key="1">
    <source>
        <dbReference type="SAM" id="MobiDB-lite"/>
    </source>
</evidence>
<dbReference type="PANTHER" id="PTHR45749:SF37">
    <property type="entry name" value="OS05G0311600 PROTEIN"/>
    <property type="match status" value="1"/>
</dbReference>
<feature type="compositionally biased region" description="Low complexity" evidence="1">
    <location>
        <begin position="64"/>
        <end position="74"/>
    </location>
</feature>
<dbReference type="PANTHER" id="PTHR45749">
    <property type="match status" value="1"/>
</dbReference>
<proteinExistence type="predicted"/>
<evidence type="ECO:0000259" key="2">
    <source>
        <dbReference type="Pfam" id="PF05699"/>
    </source>
</evidence>
<reference evidence="3" key="1">
    <citation type="submission" date="2020-03" db="EMBL/GenBank/DDBJ databases">
        <title>Intra-Species Differences in Population Size shape Life History and Genome Evolution.</title>
        <authorList>
            <person name="Willemsen D."/>
            <person name="Cui R."/>
            <person name="Valenzano D.R."/>
        </authorList>
    </citation>
    <scope>NUCLEOTIDE SEQUENCE</scope>
    <source>
        <strain evidence="3">GRZ</strain>
        <tissue evidence="3">Whole</tissue>
    </source>
</reference>
<accession>A0A9D2XMG0</accession>
<dbReference type="GO" id="GO:0046983">
    <property type="term" value="F:protein dimerization activity"/>
    <property type="evidence" value="ECO:0007669"/>
    <property type="project" value="InterPro"/>
</dbReference>
<dbReference type="Pfam" id="PF05699">
    <property type="entry name" value="Dimer_Tnp_hAT"/>
    <property type="match status" value="1"/>
</dbReference>
<dbReference type="KEGG" id="nfu:107388297"/>
<protein>
    <submittedName>
        <fullName evidence="3">LOC107388297-like protein</fullName>
    </submittedName>
</protein>
<feature type="domain" description="HAT C-terminal dimerisation" evidence="2">
    <location>
        <begin position="184"/>
        <end position="240"/>
    </location>
</feature>
<dbReference type="InterPro" id="IPR008906">
    <property type="entry name" value="HATC_C_dom"/>
</dbReference>
<gene>
    <name evidence="3" type="ORF">G4P62_012411</name>
</gene>
<name>A0A9D2XMG0_NOTFU</name>
<dbReference type="EMBL" id="JAAVVJ010000016">
    <property type="protein sequence ID" value="KAF7204912.1"/>
    <property type="molecule type" value="Genomic_DNA"/>
</dbReference>
<comment type="caution">
    <text evidence="3">The sequence shown here is derived from an EMBL/GenBank/DDBJ whole genome shotgun (WGS) entry which is preliminary data.</text>
</comment>
<organism evidence="3 4">
    <name type="scientific">Nothobranchius furzeri</name>
    <name type="common">Turquoise killifish</name>
    <dbReference type="NCBI Taxonomy" id="105023"/>
    <lineage>
        <taxon>Eukaryota</taxon>
        <taxon>Metazoa</taxon>
        <taxon>Chordata</taxon>
        <taxon>Craniata</taxon>
        <taxon>Vertebrata</taxon>
        <taxon>Euteleostomi</taxon>
        <taxon>Actinopterygii</taxon>
        <taxon>Neopterygii</taxon>
        <taxon>Teleostei</taxon>
        <taxon>Neoteleostei</taxon>
        <taxon>Acanthomorphata</taxon>
        <taxon>Ovalentaria</taxon>
        <taxon>Atherinomorphae</taxon>
        <taxon>Cyprinodontiformes</taxon>
        <taxon>Nothobranchiidae</taxon>
        <taxon>Nothobranchius</taxon>
    </lineage>
</organism>
<dbReference type="InterPro" id="IPR012337">
    <property type="entry name" value="RNaseH-like_sf"/>
</dbReference>
<evidence type="ECO:0000313" key="3">
    <source>
        <dbReference type="EMBL" id="KAF7204912.1"/>
    </source>
</evidence>